<feature type="domain" description="RNase H type-1" evidence="1">
    <location>
        <begin position="2"/>
        <end position="64"/>
    </location>
</feature>
<dbReference type="AlphaFoldDB" id="A0A3B6EA50"/>
<evidence type="ECO:0000313" key="3">
    <source>
        <dbReference type="Proteomes" id="UP000019116"/>
    </source>
</evidence>
<dbReference type="Pfam" id="PF13456">
    <property type="entry name" value="RVT_3"/>
    <property type="match status" value="1"/>
</dbReference>
<dbReference type="OrthoDB" id="696189at2759"/>
<organism evidence="2">
    <name type="scientific">Triticum aestivum</name>
    <name type="common">Wheat</name>
    <dbReference type="NCBI Taxonomy" id="4565"/>
    <lineage>
        <taxon>Eukaryota</taxon>
        <taxon>Viridiplantae</taxon>
        <taxon>Streptophyta</taxon>
        <taxon>Embryophyta</taxon>
        <taxon>Tracheophyta</taxon>
        <taxon>Spermatophyta</taxon>
        <taxon>Magnoliopsida</taxon>
        <taxon>Liliopsida</taxon>
        <taxon>Poales</taxon>
        <taxon>Poaceae</taxon>
        <taxon>BOP clade</taxon>
        <taxon>Pooideae</taxon>
        <taxon>Triticodae</taxon>
        <taxon>Triticeae</taxon>
        <taxon>Triticinae</taxon>
        <taxon>Triticum</taxon>
    </lineage>
</organism>
<reference evidence="2" key="2">
    <citation type="submission" date="2018-10" db="UniProtKB">
        <authorList>
            <consortium name="EnsemblPlants"/>
        </authorList>
    </citation>
    <scope>IDENTIFICATION</scope>
</reference>
<dbReference type="EnsemblPlants" id="TraesCS3A02G058700.1">
    <property type="protein sequence ID" value="TraesCS3A02G058700.1.cds1"/>
    <property type="gene ID" value="TraesCS3A02G058700"/>
</dbReference>
<dbReference type="Gramene" id="TraesSYM3A03G01345150.1">
    <property type="protein sequence ID" value="TraesSYM3A03G01345150.1.CDS1"/>
    <property type="gene ID" value="TraesSYM3A03G01345150"/>
</dbReference>
<dbReference type="GO" id="GO:0003676">
    <property type="term" value="F:nucleic acid binding"/>
    <property type="evidence" value="ECO:0007669"/>
    <property type="project" value="InterPro"/>
</dbReference>
<evidence type="ECO:0000313" key="2">
    <source>
        <dbReference type="EnsemblPlants" id="TraesCS3A02G058700.1.cds1"/>
    </source>
</evidence>
<dbReference type="GO" id="GO:0004523">
    <property type="term" value="F:RNA-DNA hybrid ribonuclease activity"/>
    <property type="evidence" value="ECO:0007669"/>
    <property type="project" value="InterPro"/>
</dbReference>
<reference evidence="2" key="1">
    <citation type="submission" date="2018-08" db="EMBL/GenBank/DDBJ databases">
        <authorList>
            <person name="Rossello M."/>
        </authorList>
    </citation>
    <scope>NUCLEOTIDE SEQUENCE [LARGE SCALE GENOMIC DNA]</scope>
    <source>
        <strain evidence="2">cv. Chinese Spring</strain>
    </source>
</reference>
<proteinExistence type="predicted"/>
<name>A0A3B6EA50_WHEAT</name>
<dbReference type="STRING" id="4565.A0A3B6EA50"/>
<accession>A0A3B6EA50</accession>
<dbReference type="Proteomes" id="UP000019116">
    <property type="component" value="Chromosome 3A"/>
</dbReference>
<dbReference type="InterPro" id="IPR002156">
    <property type="entry name" value="RNaseH_domain"/>
</dbReference>
<sequence>MTNVEVELDCQVLVNALRSPEADLAWEGILFREIRTFAQLNFNRINFSFAPRACNHLAHALAAFGARRQIIQEVWSEDLPNDVNVRSASNLAGPG</sequence>
<dbReference type="Gramene" id="TraesCAD_scaffold_056774_01G000100.1">
    <property type="protein sequence ID" value="TraesCAD_scaffold_056774_01G000100.1"/>
    <property type="gene ID" value="TraesCAD_scaffold_056774_01G000100"/>
</dbReference>
<dbReference type="InterPro" id="IPR052929">
    <property type="entry name" value="RNase_H-like_EbsB-rel"/>
</dbReference>
<dbReference type="Gramene" id="TraesCS3A03G0125400.1">
    <property type="protein sequence ID" value="TraesCS3A03G0125400.1.CDS1"/>
    <property type="gene ID" value="TraesCS3A03G0125400"/>
</dbReference>
<evidence type="ECO:0000259" key="1">
    <source>
        <dbReference type="Pfam" id="PF13456"/>
    </source>
</evidence>
<dbReference type="PANTHER" id="PTHR47074">
    <property type="entry name" value="BNAC02G40300D PROTEIN"/>
    <property type="match status" value="1"/>
</dbReference>
<keyword evidence="3" id="KW-1185">Reference proteome</keyword>
<protein>
    <recommendedName>
        <fullName evidence="1">RNase H type-1 domain-containing protein</fullName>
    </recommendedName>
</protein>
<dbReference type="Gramene" id="TraesRN3A0100120700.1">
    <property type="protein sequence ID" value="TraesRN3A0100120700.1"/>
    <property type="gene ID" value="TraesRN3A0100120700"/>
</dbReference>
<dbReference type="Gramene" id="TraesWEE_scaffold_002757_01G000100.1">
    <property type="protein sequence ID" value="TraesWEE_scaffold_002757_01G000100.1"/>
    <property type="gene ID" value="TraesWEE_scaffold_002757_01G000100"/>
</dbReference>
<dbReference type="SMR" id="A0A3B6EA50"/>
<dbReference type="PANTHER" id="PTHR47074:SF11">
    <property type="entry name" value="REVERSE TRANSCRIPTASE-LIKE PROTEIN"/>
    <property type="match status" value="1"/>
</dbReference>
<dbReference type="Gramene" id="TraesCS3A02G058700.1">
    <property type="protein sequence ID" value="TraesCS3A02G058700.1.cds1"/>
    <property type="gene ID" value="TraesCS3A02G058700"/>
</dbReference>